<accession>A0A226DJF5</accession>
<keyword evidence="6" id="KW-0805">Transcription regulation</keyword>
<dbReference type="AlphaFoldDB" id="A0A226DJF5"/>
<dbReference type="Pfam" id="PF00096">
    <property type="entry name" value="zf-C2H2"/>
    <property type="match status" value="1"/>
</dbReference>
<feature type="domain" description="C2H2-type" evidence="12">
    <location>
        <begin position="679"/>
        <end position="706"/>
    </location>
</feature>
<keyword evidence="4 9" id="KW-0863">Zinc-finger</keyword>
<evidence type="ECO:0000256" key="1">
    <source>
        <dbReference type="ARBA" id="ARBA00004123"/>
    </source>
</evidence>
<keyword evidence="10" id="KW-1133">Transmembrane helix</keyword>
<reference evidence="13 14" key="1">
    <citation type="submission" date="2015-12" db="EMBL/GenBank/DDBJ databases">
        <title>The genome of Folsomia candida.</title>
        <authorList>
            <person name="Faddeeva A."/>
            <person name="Derks M.F."/>
            <person name="Anvar Y."/>
            <person name="Smit S."/>
            <person name="Van Straalen N."/>
            <person name="Roelofs D."/>
        </authorList>
    </citation>
    <scope>NUCLEOTIDE SEQUENCE [LARGE SCALE GENOMIC DNA]</scope>
    <source>
        <strain evidence="13 14">VU population</strain>
        <tissue evidence="13">Whole body</tissue>
    </source>
</reference>
<feature type="domain" description="C2H2-type" evidence="12">
    <location>
        <begin position="746"/>
        <end position="775"/>
    </location>
</feature>
<dbReference type="PROSITE" id="PS00028">
    <property type="entry name" value="ZINC_FINGER_C2H2_1"/>
    <property type="match status" value="3"/>
</dbReference>
<evidence type="ECO:0000313" key="14">
    <source>
        <dbReference type="Proteomes" id="UP000198287"/>
    </source>
</evidence>
<comment type="caution">
    <text evidence="13">The sequence shown here is derived from an EMBL/GenBank/DDBJ whole genome shotgun (WGS) entry which is preliminary data.</text>
</comment>
<dbReference type="PANTHER" id="PTHR14196">
    <property type="entry name" value="ODD-SKIPPED - RELATED"/>
    <property type="match status" value="1"/>
</dbReference>
<dbReference type="PANTHER" id="PTHR14196:SF0">
    <property type="entry name" value="PROTEIN BOWEL"/>
    <property type="match status" value="1"/>
</dbReference>
<evidence type="ECO:0000256" key="8">
    <source>
        <dbReference type="ARBA" id="ARBA00023242"/>
    </source>
</evidence>
<gene>
    <name evidence="13" type="ORF">Fcan01_20106</name>
</gene>
<feature type="chain" id="PRO_5013076092" evidence="11">
    <location>
        <begin position="20"/>
        <end position="801"/>
    </location>
</feature>
<dbReference type="GO" id="GO:0005634">
    <property type="term" value="C:nucleus"/>
    <property type="evidence" value="ECO:0007669"/>
    <property type="project" value="UniProtKB-SubCell"/>
</dbReference>
<keyword evidence="7" id="KW-0804">Transcription</keyword>
<proteinExistence type="predicted"/>
<keyword evidence="3" id="KW-0677">Repeat</keyword>
<evidence type="ECO:0000313" key="13">
    <source>
        <dbReference type="EMBL" id="OXA45329.1"/>
    </source>
</evidence>
<evidence type="ECO:0000256" key="4">
    <source>
        <dbReference type="ARBA" id="ARBA00022771"/>
    </source>
</evidence>
<dbReference type="Gene3D" id="3.30.160.60">
    <property type="entry name" value="Classic Zinc Finger"/>
    <property type="match status" value="2"/>
</dbReference>
<keyword evidence="8" id="KW-0539">Nucleus</keyword>
<evidence type="ECO:0000256" key="9">
    <source>
        <dbReference type="PROSITE-ProRule" id="PRU00042"/>
    </source>
</evidence>
<feature type="domain" description="C2H2-type" evidence="12">
    <location>
        <begin position="719"/>
        <end position="742"/>
    </location>
</feature>
<keyword evidence="10" id="KW-0472">Membrane</keyword>
<protein>
    <submittedName>
        <fullName evidence="13">Protein bowel</fullName>
    </submittedName>
</protein>
<feature type="transmembrane region" description="Helical" evidence="10">
    <location>
        <begin position="606"/>
        <end position="630"/>
    </location>
</feature>
<keyword evidence="10" id="KW-0812">Transmembrane</keyword>
<keyword evidence="14" id="KW-1185">Reference proteome</keyword>
<dbReference type="GO" id="GO:0000977">
    <property type="term" value="F:RNA polymerase II transcription regulatory region sequence-specific DNA binding"/>
    <property type="evidence" value="ECO:0007669"/>
    <property type="project" value="TreeGrafter"/>
</dbReference>
<dbReference type="Proteomes" id="UP000198287">
    <property type="component" value="Unassembled WGS sequence"/>
</dbReference>
<dbReference type="SUPFAM" id="SSF57667">
    <property type="entry name" value="beta-beta-alpha zinc fingers"/>
    <property type="match status" value="1"/>
</dbReference>
<dbReference type="SMART" id="SM00355">
    <property type="entry name" value="ZnF_C2H2"/>
    <property type="match status" value="4"/>
</dbReference>
<evidence type="ECO:0000256" key="2">
    <source>
        <dbReference type="ARBA" id="ARBA00022723"/>
    </source>
</evidence>
<keyword evidence="2" id="KW-0479">Metal-binding</keyword>
<evidence type="ECO:0000256" key="5">
    <source>
        <dbReference type="ARBA" id="ARBA00022833"/>
    </source>
</evidence>
<dbReference type="OrthoDB" id="6077919at2759"/>
<comment type="subcellular location">
    <subcellularLocation>
        <location evidence="1">Nucleus</location>
    </subcellularLocation>
</comment>
<feature type="signal peptide" evidence="11">
    <location>
        <begin position="1"/>
        <end position="19"/>
    </location>
</feature>
<dbReference type="InterPro" id="IPR050717">
    <property type="entry name" value="C2H2-ZF_Transcription_Reg"/>
</dbReference>
<evidence type="ECO:0000259" key="12">
    <source>
        <dbReference type="PROSITE" id="PS50157"/>
    </source>
</evidence>
<evidence type="ECO:0000256" key="7">
    <source>
        <dbReference type="ARBA" id="ARBA00023163"/>
    </source>
</evidence>
<dbReference type="GO" id="GO:0000981">
    <property type="term" value="F:DNA-binding transcription factor activity, RNA polymerase II-specific"/>
    <property type="evidence" value="ECO:0007669"/>
    <property type="project" value="TreeGrafter"/>
</dbReference>
<evidence type="ECO:0000256" key="11">
    <source>
        <dbReference type="SAM" id="SignalP"/>
    </source>
</evidence>
<feature type="transmembrane region" description="Helical" evidence="10">
    <location>
        <begin position="565"/>
        <end position="586"/>
    </location>
</feature>
<sequence>MKPRLNICVFHIFICAVSCQISTELKPSPINLTQSIFQHLDPDCHLILAHHNNFQNSDILSSPIQSKKGIYIYHLPQINITTWTSFFGPELNQYSNRCGIHEIPQKAQFHTSAFCFIGVILTQKSDFGRKLEEFGINSTELSTRHVQQAIINHSCFKDLIEPPTILYFRTNRRSFLNLHGYYSLKESCEAYSKDPFYLIREQLYRPRAVLFFSLVCLGNFTYGKAYDTSVSEDLVVISIALEKPTDISIRIGRISAFKFLFLFFVLLVPVLTTGYLGLSITSISSPLESRSMTKFDQLTKTGCEVGNTDCYISRLTKYTKYTDALAWYWIKSMRKFVYPSASWRSSIDDVIRSLEALRNTSVRGFDPDSDFVILPQSFEENVFNVLSDSGSAFVTTIYSKLGGNIDIILPKLELGEVPSPSLMEIFKLFDFIDPWHIPHPYYGNFTETRYLENEWDTELALVQCGRTALVLYDQEIDKELRYFERHYPWIKFFKSESSILSLESGWKFEIEGISVTPHIFGKLFTAGIIQLLEDWPHMMTPHRLNITARVKTLVQHREREIVKKISLGGILIGLIVLMYGLIFSLIDEIVERKFMDGGVSADVRNIVGMFLKLIALMGLGVLILAARISISLGNRIGRKEIVSVLKISNGDVVPNLDTLPIHEVSVNCEATTCPEKPIFTCSFCGWQFSDGCLLATHEKTHTEKKYPALGSPLQFKYPVLCDICGKVFSKEEYLQDHITIHSKAPFQCSECGKGFYQFQTLDRHQTLCVEVAQFKCAFCACVYYDRANLKTHLKTHAYARR</sequence>
<feature type="transmembrane region" description="Helical" evidence="10">
    <location>
        <begin position="259"/>
        <end position="283"/>
    </location>
</feature>
<feature type="domain" description="C2H2-type" evidence="12">
    <location>
        <begin position="774"/>
        <end position="801"/>
    </location>
</feature>
<dbReference type="EMBL" id="LNIX01000018">
    <property type="protein sequence ID" value="OXA45329.1"/>
    <property type="molecule type" value="Genomic_DNA"/>
</dbReference>
<dbReference type="InterPro" id="IPR036236">
    <property type="entry name" value="Znf_C2H2_sf"/>
</dbReference>
<keyword evidence="11" id="KW-0732">Signal</keyword>
<evidence type="ECO:0000256" key="6">
    <source>
        <dbReference type="ARBA" id="ARBA00023015"/>
    </source>
</evidence>
<dbReference type="InterPro" id="IPR013087">
    <property type="entry name" value="Znf_C2H2_type"/>
</dbReference>
<organism evidence="13 14">
    <name type="scientific">Folsomia candida</name>
    <name type="common">Springtail</name>
    <dbReference type="NCBI Taxonomy" id="158441"/>
    <lineage>
        <taxon>Eukaryota</taxon>
        <taxon>Metazoa</taxon>
        <taxon>Ecdysozoa</taxon>
        <taxon>Arthropoda</taxon>
        <taxon>Hexapoda</taxon>
        <taxon>Collembola</taxon>
        <taxon>Entomobryomorpha</taxon>
        <taxon>Isotomoidea</taxon>
        <taxon>Isotomidae</taxon>
        <taxon>Proisotominae</taxon>
        <taxon>Folsomia</taxon>
    </lineage>
</organism>
<dbReference type="PROSITE" id="PS50157">
    <property type="entry name" value="ZINC_FINGER_C2H2_2"/>
    <property type="match status" value="4"/>
</dbReference>
<evidence type="ECO:0000256" key="3">
    <source>
        <dbReference type="ARBA" id="ARBA00022737"/>
    </source>
</evidence>
<evidence type="ECO:0000256" key="10">
    <source>
        <dbReference type="SAM" id="Phobius"/>
    </source>
</evidence>
<dbReference type="GO" id="GO:0008270">
    <property type="term" value="F:zinc ion binding"/>
    <property type="evidence" value="ECO:0007669"/>
    <property type="project" value="UniProtKB-KW"/>
</dbReference>
<keyword evidence="5" id="KW-0862">Zinc</keyword>
<name>A0A226DJF5_FOLCA</name>